<gene>
    <name evidence="1" type="ORF">RhiirA5_406979</name>
</gene>
<evidence type="ECO:0000313" key="2">
    <source>
        <dbReference type="Proteomes" id="UP000232722"/>
    </source>
</evidence>
<dbReference type="Proteomes" id="UP000232722">
    <property type="component" value="Unassembled WGS sequence"/>
</dbReference>
<name>A0A2N0QBK1_9GLOM</name>
<reference evidence="1 2" key="2">
    <citation type="submission" date="2017-09" db="EMBL/GenBank/DDBJ databases">
        <title>Extensive intraspecific genome diversity in a model arbuscular mycorrhizal fungus.</title>
        <authorList>
            <person name="Chen E.C."/>
            <person name="Morin E."/>
            <person name="Beaudet D."/>
            <person name="Noel J."/>
            <person name="Ndikumana S."/>
            <person name="Charron P."/>
            <person name="St-Onge C."/>
            <person name="Giorgi J."/>
            <person name="Grigoriev I.V."/>
            <person name="Roux C."/>
            <person name="Martin F.M."/>
            <person name="Corradi N."/>
        </authorList>
    </citation>
    <scope>NUCLEOTIDE SEQUENCE [LARGE SCALE GENOMIC DNA]</scope>
    <source>
        <strain evidence="1 2">A5</strain>
    </source>
</reference>
<dbReference type="VEuPathDB" id="FungiDB:RhiirA1_389979"/>
<reference evidence="1 2" key="1">
    <citation type="submission" date="2016-04" db="EMBL/GenBank/DDBJ databases">
        <title>Genome analyses suggest a sexual origin of heterokaryosis in a supposedly ancient asexual fungus.</title>
        <authorList>
            <person name="Ropars J."/>
            <person name="Sedzielewska K."/>
            <person name="Noel J."/>
            <person name="Charron P."/>
            <person name="Farinelli L."/>
            <person name="Marton T."/>
            <person name="Kruger M."/>
            <person name="Pelin A."/>
            <person name="Brachmann A."/>
            <person name="Corradi N."/>
        </authorList>
    </citation>
    <scope>NUCLEOTIDE SEQUENCE [LARGE SCALE GENOMIC DNA]</scope>
    <source>
        <strain evidence="1 2">A5</strain>
    </source>
</reference>
<protein>
    <submittedName>
        <fullName evidence="1">Uncharacterized protein</fullName>
    </submittedName>
</protein>
<organism evidence="1 2">
    <name type="scientific">Rhizophagus irregularis</name>
    <dbReference type="NCBI Taxonomy" id="588596"/>
    <lineage>
        <taxon>Eukaryota</taxon>
        <taxon>Fungi</taxon>
        <taxon>Fungi incertae sedis</taxon>
        <taxon>Mucoromycota</taxon>
        <taxon>Glomeromycotina</taxon>
        <taxon>Glomeromycetes</taxon>
        <taxon>Glomerales</taxon>
        <taxon>Glomeraceae</taxon>
        <taxon>Rhizophagus</taxon>
    </lineage>
</organism>
<proteinExistence type="predicted"/>
<dbReference type="AlphaFoldDB" id="A0A2N0QBK1"/>
<sequence length="384" mass="44245">MDERSSNEICDTFQETKECHALWTRGNYSKTSTLSSDFSHNGVGRDFFTMDVLHPSAFQNNVIKGSERLSCQNVGSFERQNFNDGRGEEGGSIRSSDNCEFNVFNEKTTTKEKETETNKEYRKIYVRVVDSLREKTDYDRQRDINKEPSSSEFKSGIDTGVKMVHLEYCSNRTGVLKMQASLGELLGNDALARTIRKEETSKKMCRFVFPINKSVEQDDNRSMFKMPTDYDSYGSRSWCSESHPMVIEQFKNESDCHNIATSFGLEIINNDVKSITSDIEIIKRYGFDHIIIIGVRPYGFLFMDCYGRVFDWDDMSGLLWPLGKVAESKISWLAWVVDSNETVVEIEAISPEQQRDNLLIAMKEKQHNTFTKSGKKKKNKKRHH</sequence>
<accession>A0A2N0QBK1</accession>
<dbReference type="VEuPathDB" id="FungiDB:RhiirFUN_019573"/>
<evidence type="ECO:0000313" key="1">
    <source>
        <dbReference type="EMBL" id="PKC16451.1"/>
    </source>
</evidence>
<dbReference type="EMBL" id="LLXJ01000046">
    <property type="protein sequence ID" value="PKC16451.1"/>
    <property type="molecule type" value="Genomic_DNA"/>
</dbReference>
<comment type="caution">
    <text evidence="1">The sequence shown here is derived from an EMBL/GenBank/DDBJ whole genome shotgun (WGS) entry which is preliminary data.</text>
</comment>
<dbReference type="VEuPathDB" id="FungiDB:FUN_021992"/>